<evidence type="ECO:0000313" key="2">
    <source>
        <dbReference type="EMBL" id="GHE28820.1"/>
    </source>
</evidence>
<protein>
    <recommendedName>
        <fullName evidence="4">HNH endonuclease</fullName>
    </recommendedName>
</protein>
<comment type="caution">
    <text evidence="2">The sequence shown here is derived from an EMBL/GenBank/DDBJ whole genome shotgun (WGS) entry which is preliminary data.</text>
</comment>
<dbReference type="GeneID" id="95358322"/>
<proteinExistence type="predicted"/>
<feature type="compositionally biased region" description="Basic and acidic residues" evidence="1">
    <location>
        <begin position="35"/>
        <end position="47"/>
    </location>
</feature>
<reference evidence="2" key="1">
    <citation type="journal article" date="2014" name="Int. J. Syst. Evol. Microbiol.">
        <title>Complete genome sequence of Corynebacterium casei LMG S-19264T (=DSM 44701T), isolated from a smear-ripened cheese.</title>
        <authorList>
            <consortium name="US DOE Joint Genome Institute (JGI-PGF)"/>
            <person name="Walter F."/>
            <person name="Albersmeier A."/>
            <person name="Kalinowski J."/>
            <person name="Ruckert C."/>
        </authorList>
    </citation>
    <scope>NUCLEOTIDE SEQUENCE</scope>
    <source>
        <strain evidence="2">JCM 4646</strain>
    </source>
</reference>
<accession>A0A918YYB4</accession>
<reference evidence="2" key="2">
    <citation type="submission" date="2020-09" db="EMBL/GenBank/DDBJ databases">
        <authorList>
            <person name="Sun Q."/>
            <person name="Ohkuma M."/>
        </authorList>
    </citation>
    <scope>NUCLEOTIDE SEQUENCE</scope>
    <source>
        <strain evidence="2">JCM 4646</strain>
    </source>
</reference>
<sequence>MNARVPPLAGADLWQAVMAAAAGRCQCRGTCGKNHAKDGGRSREHSHLAHRHGGGTVHLIAAPAEPADLLLAPHQAAALPKTALAAWCPPCHDATLGAARRARRNAAPAAEPDSLF</sequence>
<gene>
    <name evidence="2" type="ORF">GCM10018781_80890</name>
</gene>
<keyword evidence="3" id="KW-1185">Reference proteome</keyword>
<dbReference type="EMBL" id="BNBO01000140">
    <property type="protein sequence ID" value="GHE28820.1"/>
    <property type="molecule type" value="Genomic_DNA"/>
</dbReference>
<feature type="region of interest" description="Disordered" evidence="1">
    <location>
        <begin position="33"/>
        <end position="52"/>
    </location>
</feature>
<dbReference type="RefSeq" id="WP_229928161.1">
    <property type="nucleotide sequence ID" value="NZ_BNBO01000140.1"/>
</dbReference>
<dbReference type="Proteomes" id="UP000617734">
    <property type="component" value="Unassembled WGS sequence"/>
</dbReference>
<evidence type="ECO:0000313" key="3">
    <source>
        <dbReference type="Proteomes" id="UP000617734"/>
    </source>
</evidence>
<organism evidence="2 3">
    <name type="scientific">Kitasatospora indigofera</name>
    <dbReference type="NCBI Taxonomy" id="67307"/>
    <lineage>
        <taxon>Bacteria</taxon>
        <taxon>Bacillati</taxon>
        <taxon>Actinomycetota</taxon>
        <taxon>Actinomycetes</taxon>
        <taxon>Kitasatosporales</taxon>
        <taxon>Streptomycetaceae</taxon>
        <taxon>Kitasatospora</taxon>
    </lineage>
</organism>
<evidence type="ECO:0008006" key="4">
    <source>
        <dbReference type="Google" id="ProtNLM"/>
    </source>
</evidence>
<dbReference type="AlphaFoldDB" id="A0A918YYB4"/>
<evidence type="ECO:0000256" key="1">
    <source>
        <dbReference type="SAM" id="MobiDB-lite"/>
    </source>
</evidence>
<name>A0A918YYB4_9ACTN</name>